<keyword evidence="1" id="KW-1133">Transmembrane helix</keyword>
<feature type="transmembrane region" description="Helical" evidence="1">
    <location>
        <begin position="42"/>
        <end position="63"/>
    </location>
</feature>
<name>A0A432GLD4_9DELT</name>
<evidence type="ECO:0000256" key="2">
    <source>
        <dbReference type="SAM" id="SignalP"/>
    </source>
</evidence>
<keyword evidence="1" id="KW-0472">Membrane</keyword>
<evidence type="ECO:0008006" key="5">
    <source>
        <dbReference type="Google" id="ProtNLM"/>
    </source>
</evidence>
<comment type="caution">
    <text evidence="3">The sequence shown here is derived from an EMBL/GenBank/DDBJ whole genome shotgun (WGS) entry which is preliminary data.</text>
</comment>
<feature type="signal peptide" evidence="2">
    <location>
        <begin position="1"/>
        <end position="21"/>
    </location>
</feature>
<dbReference type="Gene3D" id="1.25.40.10">
    <property type="entry name" value="Tetratricopeptide repeat domain"/>
    <property type="match status" value="1"/>
</dbReference>
<sequence length="426" mass="49527">MKRLILIAVVLLLLGSMGYFATQNSHNVSLNFFGNFSIQLSVWMVIAGSFVAGWAVTEIWQFISHPQRFVQSFLGKFSRYKDNKKRKITQIFEDASLLRDPKQVRKSYNKLLNQETPLSIRVQYIEQLRYEKSAEEMLKKYAELRTKFQGNLQVLLPYLKLACEVSEWDLAERLSHEILRITPDHPDALEGLRQFYITRQDWVGCIGQERELLKKFSGSLITKNISMTHEDHLQKALRQDPKCLSNWSFRYLSQKRDKKNDKPLEAIGEAAQLQKSGMFLEAARVLKEAFERTAFPELLEFLEEVYRESGTDEQILEMVGKLHNSRQRSVPSSLLFAKLLYQCDRLDEVSKVLDKVKLPAGSTKFPMAILGSEDKGQQMTEVWSDLYHALRYLIAVRQERSEDALQEAKPLLREAKILEKFKYESN</sequence>
<proteinExistence type="predicted"/>
<organism evidence="3 4">
    <name type="scientific">SAR324 cluster bacterium</name>
    <dbReference type="NCBI Taxonomy" id="2024889"/>
    <lineage>
        <taxon>Bacteria</taxon>
        <taxon>Deltaproteobacteria</taxon>
        <taxon>SAR324 cluster</taxon>
    </lineage>
</organism>
<dbReference type="InterPro" id="IPR011990">
    <property type="entry name" value="TPR-like_helical_dom_sf"/>
</dbReference>
<reference evidence="3 4" key="1">
    <citation type="submission" date="2018-06" db="EMBL/GenBank/DDBJ databases">
        <title>Combined omics and stable isotope probing to characterize newly discovered Mariana Back-Arc vent microbial communities.</title>
        <authorList>
            <person name="Trembath-Reichert E."/>
            <person name="Huber J.A."/>
        </authorList>
    </citation>
    <scope>NUCLEOTIDE SEQUENCE [LARGE SCALE GENOMIC DNA]</scope>
    <source>
        <strain evidence="3">MAG 24</strain>
    </source>
</reference>
<dbReference type="AlphaFoldDB" id="A0A432GLD4"/>
<evidence type="ECO:0000313" key="4">
    <source>
        <dbReference type="Proteomes" id="UP000287176"/>
    </source>
</evidence>
<gene>
    <name evidence="3" type="ORF">DSY94_05700</name>
</gene>
<accession>A0A432GLD4</accession>
<keyword evidence="2" id="KW-0732">Signal</keyword>
<evidence type="ECO:0000256" key="1">
    <source>
        <dbReference type="SAM" id="Phobius"/>
    </source>
</evidence>
<dbReference type="EMBL" id="QNZI01000150">
    <property type="protein sequence ID" value="RTZ84588.1"/>
    <property type="molecule type" value="Genomic_DNA"/>
</dbReference>
<feature type="chain" id="PRO_5019201245" description="HemY N-terminal domain-containing protein" evidence="2">
    <location>
        <begin position="22"/>
        <end position="426"/>
    </location>
</feature>
<dbReference type="Proteomes" id="UP000287176">
    <property type="component" value="Unassembled WGS sequence"/>
</dbReference>
<evidence type="ECO:0000313" key="3">
    <source>
        <dbReference type="EMBL" id="RTZ84588.1"/>
    </source>
</evidence>
<keyword evidence="1" id="KW-0812">Transmembrane</keyword>
<protein>
    <recommendedName>
        <fullName evidence="5">HemY N-terminal domain-containing protein</fullName>
    </recommendedName>
</protein>